<sequence>MTAPATPQTPQTASVKDSIEGRRAVRRYTAEAPSQELIDEVARLALEAPSAFNAQMRDLYVVTDDATKQALYEASNQRQFLEAPVVFVVAARTEAVTDDVEGLLGEQRAQVFASFRSGMSPEKLREASIKDAMLVAGFLLVAAQSVGLATSPTTGWDEEKVKEAIGLGGREDRAIGLVIAAGFPNESPAHPGRAESRLHRI</sequence>
<accession>A0A9X1QNL5</accession>
<keyword evidence="8" id="KW-1185">Reference proteome</keyword>
<evidence type="ECO:0000259" key="6">
    <source>
        <dbReference type="Pfam" id="PF00881"/>
    </source>
</evidence>
<proteinExistence type="inferred from homology"/>
<evidence type="ECO:0000256" key="2">
    <source>
        <dbReference type="ARBA" id="ARBA00007118"/>
    </source>
</evidence>
<name>A0A9X1QNL5_9CORY</name>
<keyword evidence="5" id="KW-0560">Oxidoreductase</keyword>
<reference evidence="7" key="1">
    <citation type="submission" date="2022-01" db="EMBL/GenBank/DDBJ databases">
        <title>Corynebacterium sp. nov isolated from isolated from the feces of the greater white-fronted geese (Anser albifrons) at Poyang Lake, PR China.</title>
        <authorList>
            <person name="Liu Q."/>
        </authorList>
    </citation>
    <scope>NUCLEOTIDE SEQUENCE</scope>
    <source>
        <strain evidence="7">JCM 32435</strain>
    </source>
</reference>
<keyword evidence="3" id="KW-0285">Flavoprotein</keyword>
<dbReference type="GO" id="GO:0016491">
    <property type="term" value="F:oxidoreductase activity"/>
    <property type="evidence" value="ECO:0007669"/>
    <property type="project" value="UniProtKB-KW"/>
</dbReference>
<dbReference type="InterPro" id="IPR000415">
    <property type="entry name" value="Nitroreductase-like"/>
</dbReference>
<dbReference type="AlphaFoldDB" id="A0A9X1QNL5"/>
<gene>
    <name evidence="7" type="ORF">L1O03_00070</name>
</gene>
<feature type="domain" description="Nitroreductase" evidence="6">
    <location>
        <begin position="19"/>
        <end position="176"/>
    </location>
</feature>
<dbReference type="PANTHER" id="PTHR43673">
    <property type="entry name" value="NAD(P)H NITROREDUCTASE YDGI-RELATED"/>
    <property type="match status" value="1"/>
</dbReference>
<evidence type="ECO:0000313" key="7">
    <source>
        <dbReference type="EMBL" id="MCF4005582.1"/>
    </source>
</evidence>
<evidence type="ECO:0000256" key="3">
    <source>
        <dbReference type="ARBA" id="ARBA00022630"/>
    </source>
</evidence>
<protein>
    <submittedName>
        <fullName evidence="7">Nitroreductase family protein</fullName>
    </submittedName>
</protein>
<dbReference type="RefSeq" id="WP_236117396.1">
    <property type="nucleotide sequence ID" value="NZ_JAKGSI010000001.1"/>
</dbReference>
<evidence type="ECO:0000313" key="8">
    <source>
        <dbReference type="Proteomes" id="UP001139336"/>
    </source>
</evidence>
<evidence type="ECO:0000256" key="1">
    <source>
        <dbReference type="ARBA" id="ARBA00001917"/>
    </source>
</evidence>
<dbReference type="InterPro" id="IPR029479">
    <property type="entry name" value="Nitroreductase"/>
</dbReference>
<evidence type="ECO:0000256" key="5">
    <source>
        <dbReference type="ARBA" id="ARBA00023002"/>
    </source>
</evidence>
<dbReference type="EMBL" id="JAKGSI010000001">
    <property type="protein sequence ID" value="MCF4005582.1"/>
    <property type="molecule type" value="Genomic_DNA"/>
</dbReference>
<dbReference type="PANTHER" id="PTHR43673:SF2">
    <property type="entry name" value="NITROREDUCTASE"/>
    <property type="match status" value="1"/>
</dbReference>
<comment type="similarity">
    <text evidence="2">Belongs to the nitroreductase family.</text>
</comment>
<dbReference type="Gene3D" id="3.40.109.10">
    <property type="entry name" value="NADH Oxidase"/>
    <property type="match status" value="1"/>
</dbReference>
<dbReference type="Pfam" id="PF00881">
    <property type="entry name" value="Nitroreductase"/>
    <property type="match status" value="1"/>
</dbReference>
<comment type="caution">
    <text evidence="7">The sequence shown here is derived from an EMBL/GenBank/DDBJ whole genome shotgun (WGS) entry which is preliminary data.</text>
</comment>
<dbReference type="Proteomes" id="UP001139336">
    <property type="component" value="Unassembled WGS sequence"/>
</dbReference>
<dbReference type="SUPFAM" id="SSF55469">
    <property type="entry name" value="FMN-dependent nitroreductase-like"/>
    <property type="match status" value="1"/>
</dbReference>
<evidence type="ECO:0000256" key="4">
    <source>
        <dbReference type="ARBA" id="ARBA00022643"/>
    </source>
</evidence>
<comment type="cofactor">
    <cofactor evidence="1">
        <name>FMN</name>
        <dbReference type="ChEBI" id="CHEBI:58210"/>
    </cofactor>
</comment>
<organism evidence="7 8">
    <name type="scientific">Corynebacterium uropygiale</name>
    <dbReference type="NCBI Taxonomy" id="1775911"/>
    <lineage>
        <taxon>Bacteria</taxon>
        <taxon>Bacillati</taxon>
        <taxon>Actinomycetota</taxon>
        <taxon>Actinomycetes</taxon>
        <taxon>Mycobacteriales</taxon>
        <taxon>Corynebacteriaceae</taxon>
        <taxon>Corynebacterium</taxon>
    </lineage>
</organism>
<keyword evidence="4" id="KW-0288">FMN</keyword>